<dbReference type="EMBL" id="MDYQ01000179">
    <property type="protein sequence ID" value="PRP79585.1"/>
    <property type="molecule type" value="Genomic_DNA"/>
</dbReference>
<feature type="domain" description="F-box" evidence="1">
    <location>
        <begin position="5"/>
        <end position="37"/>
    </location>
</feature>
<name>A0A2P6N6K4_9EUKA</name>
<comment type="caution">
    <text evidence="2">The sequence shown here is derived from an EMBL/GenBank/DDBJ whole genome shotgun (WGS) entry which is preliminary data.</text>
</comment>
<protein>
    <recommendedName>
        <fullName evidence="1">F-box domain-containing protein</fullName>
    </recommendedName>
</protein>
<dbReference type="InterPro" id="IPR052050">
    <property type="entry name" value="SecEffector_AnkRepeat"/>
</dbReference>
<reference evidence="2 3" key="1">
    <citation type="journal article" date="2018" name="Genome Biol. Evol.">
        <title>Multiple Roots of Fruiting Body Formation in Amoebozoa.</title>
        <authorList>
            <person name="Hillmann F."/>
            <person name="Forbes G."/>
            <person name="Novohradska S."/>
            <person name="Ferling I."/>
            <person name="Riege K."/>
            <person name="Groth M."/>
            <person name="Westermann M."/>
            <person name="Marz M."/>
            <person name="Spaller T."/>
            <person name="Winckler T."/>
            <person name="Schaap P."/>
            <person name="Glockner G."/>
        </authorList>
    </citation>
    <scope>NUCLEOTIDE SEQUENCE [LARGE SCALE GENOMIC DNA]</scope>
    <source>
        <strain evidence="2 3">Jena</strain>
    </source>
</reference>
<sequence length="478" mass="55930">MHTQLLPSDLWTDVFSFLPTPDLCVPCFTSKALRDAAVKTINSRLPNHRNWWRHKKQLPAYSRELVTWWISNIREPTWQEARDAAQRDDVDVIDLIGWDNTHASPRHRHLSRPGWCRSTLLLEAIASGSKRMINACHQRGDISQTFSTADQCFEPMQLWRKLGEEGNLDMMRWICNEQTVDGLPSVTWPEHVSGGSHSCMRSAAKAGHVHVILWLKGRGDIDEYTAEELYKGAAEGGRSDVLTWLRDHEIRFDVTREAITLPAFAGSLDLFEWALRHDIPNVGYASLYSLALNSGCTEPDVHLDHENYEAIQLSIDHGYLTRQSQILFKSTNPQLELIKWLHERDALPHNFYRSAIQYDHLDVLQWAVETGCLTGTDFDDRIYDNGSAETMEWLMKIFGTEETKMYRSLASNVRKEYITKIEYRPEERVTHWNIEYLEWMLQRKWKKSEEEVQRWFQREEEDITEEWLAYLWEHGIEP</sequence>
<dbReference type="PANTHER" id="PTHR46586">
    <property type="entry name" value="ANKYRIN REPEAT-CONTAINING PROTEIN"/>
    <property type="match status" value="1"/>
</dbReference>
<dbReference type="PANTHER" id="PTHR46586:SF3">
    <property type="entry name" value="ANKYRIN REPEAT-CONTAINING PROTEIN"/>
    <property type="match status" value="1"/>
</dbReference>
<dbReference type="Pfam" id="PF00646">
    <property type="entry name" value="F-box"/>
    <property type="match status" value="1"/>
</dbReference>
<gene>
    <name evidence="2" type="ORF">PROFUN_12846</name>
</gene>
<dbReference type="InterPro" id="IPR036770">
    <property type="entry name" value="Ankyrin_rpt-contain_sf"/>
</dbReference>
<dbReference type="SUPFAM" id="SSF81383">
    <property type="entry name" value="F-box domain"/>
    <property type="match status" value="1"/>
</dbReference>
<evidence type="ECO:0000259" key="1">
    <source>
        <dbReference type="Pfam" id="PF00646"/>
    </source>
</evidence>
<accession>A0A2P6N6K4</accession>
<dbReference type="Gene3D" id="1.25.40.20">
    <property type="entry name" value="Ankyrin repeat-containing domain"/>
    <property type="match status" value="1"/>
</dbReference>
<dbReference type="InParanoid" id="A0A2P6N6K4"/>
<organism evidence="2 3">
    <name type="scientific">Planoprotostelium fungivorum</name>
    <dbReference type="NCBI Taxonomy" id="1890364"/>
    <lineage>
        <taxon>Eukaryota</taxon>
        <taxon>Amoebozoa</taxon>
        <taxon>Evosea</taxon>
        <taxon>Variosea</taxon>
        <taxon>Cavosteliida</taxon>
        <taxon>Cavosteliaceae</taxon>
        <taxon>Planoprotostelium</taxon>
    </lineage>
</organism>
<dbReference type="CDD" id="cd09917">
    <property type="entry name" value="F-box_SF"/>
    <property type="match status" value="1"/>
</dbReference>
<dbReference type="AlphaFoldDB" id="A0A2P6N6K4"/>
<proteinExistence type="predicted"/>
<dbReference type="OrthoDB" id="76773at2759"/>
<evidence type="ECO:0000313" key="3">
    <source>
        <dbReference type="Proteomes" id="UP000241769"/>
    </source>
</evidence>
<evidence type="ECO:0000313" key="2">
    <source>
        <dbReference type="EMBL" id="PRP79585.1"/>
    </source>
</evidence>
<dbReference type="InterPro" id="IPR036047">
    <property type="entry name" value="F-box-like_dom_sf"/>
</dbReference>
<dbReference type="InterPro" id="IPR001810">
    <property type="entry name" value="F-box_dom"/>
</dbReference>
<keyword evidence="3" id="KW-1185">Reference proteome</keyword>
<dbReference type="Proteomes" id="UP000241769">
    <property type="component" value="Unassembled WGS sequence"/>
</dbReference>